<accession>A0A843VSS6</accession>
<dbReference type="EMBL" id="NMUH01001871">
    <property type="protein sequence ID" value="MQL96064.1"/>
    <property type="molecule type" value="Genomic_DNA"/>
</dbReference>
<reference evidence="3" key="1">
    <citation type="submission" date="2017-07" db="EMBL/GenBank/DDBJ databases">
        <title>Taro Niue Genome Assembly and Annotation.</title>
        <authorList>
            <person name="Atibalentja N."/>
            <person name="Keating K."/>
            <person name="Fields C.J."/>
        </authorList>
    </citation>
    <scope>NUCLEOTIDE SEQUENCE</scope>
    <source>
        <strain evidence="3">Niue_2</strain>
        <tissue evidence="3">Leaf</tissue>
    </source>
</reference>
<proteinExistence type="predicted"/>
<feature type="compositionally biased region" description="Acidic residues" evidence="2">
    <location>
        <begin position="428"/>
        <end position="444"/>
    </location>
</feature>
<dbReference type="AlphaFoldDB" id="A0A843VSS6"/>
<evidence type="ECO:0000256" key="2">
    <source>
        <dbReference type="SAM" id="MobiDB-lite"/>
    </source>
</evidence>
<dbReference type="Pfam" id="PF03004">
    <property type="entry name" value="Transposase_24"/>
    <property type="match status" value="1"/>
</dbReference>
<organism evidence="3 4">
    <name type="scientific">Colocasia esculenta</name>
    <name type="common">Wild taro</name>
    <name type="synonym">Arum esculentum</name>
    <dbReference type="NCBI Taxonomy" id="4460"/>
    <lineage>
        <taxon>Eukaryota</taxon>
        <taxon>Viridiplantae</taxon>
        <taxon>Streptophyta</taxon>
        <taxon>Embryophyta</taxon>
        <taxon>Tracheophyta</taxon>
        <taxon>Spermatophyta</taxon>
        <taxon>Magnoliopsida</taxon>
        <taxon>Liliopsida</taxon>
        <taxon>Araceae</taxon>
        <taxon>Aroideae</taxon>
        <taxon>Colocasieae</taxon>
        <taxon>Colocasia</taxon>
    </lineage>
</organism>
<keyword evidence="4" id="KW-1185">Reference proteome</keyword>
<dbReference type="Proteomes" id="UP000652761">
    <property type="component" value="Unassembled WGS sequence"/>
</dbReference>
<evidence type="ECO:0000313" key="4">
    <source>
        <dbReference type="Proteomes" id="UP000652761"/>
    </source>
</evidence>
<name>A0A843VSS6_COLES</name>
<evidence type="ECO:0000313" key="3">
    <source>
        <dbReference type="EMBL" id="MQL96064.1"/>
    </source>
</evidence>
<protein>
    <submittedName>
        <fullName evidence="3">Uncharacterized protein</fullName>
    </submittedName>
</protein>
<gene>
    <name evidence="3" type="ORF">Taro_028731</name>
</gene>
<comment type="caution">
    <text evidence="3">The sequence shown here is derived from an EMBL/GenBank/DDBJ whole genome shotgun (WGS) entry which is preliminary data.</text>
</comment>
<dbReference type="InterPro" id="IPR004252">
    <property type="entry name" value="Probable_transposase_24"/>
</dbReference>
<sequence length="444" mass="51203">MKDIDLSHNILTKWTYDRLYAAANMSSRSGSRVRRLRTVDDVPSHSPKDSVAGHPSQAILTITQGASSATSASSSVVETPSWGRGIGLRGPFRGATERRLEPGHKWNVRVIGGYKVGEQGTNFISRMGIVIRLHCKIWQNFFSKLPEETKNGIFRDLEMWYCWDRTPQTDKEMLQHMTAMHKGWRGMLKSKHYKGKTFEEAVASVPPGVDPSDWRTMCQKWNSREKQNRAHQNMTYRRGRMISIYQLKDDFVKTHHRELDRMEVFRMGRCKDLPDGTQRWVDDESRDRFERMTQMTTPSLQSDDATPILAEDAFVAVMGRDKPGCVRCAGKAETLRTWYGRGEGSSSSGGYHIQVQQLQQQLQDQNKKIEEMCTERSRDRQELEELCAERSRDRQELENMRSQMSEMRAFMQQFAAQPSHVSRPGPELECEENDESGDNYDDDD</sequence>
<keyword evidence="1" id="KW-0175">Coiled coil</keyword>
<feature type="region of interest" description="Disordered" evidence="2">
    <location>
        <begin position="413"/>
        <end position="444"/>
    </location>
</feature>
<feature type="coiled-coil region" evidence="1">
    <location>
        <begin position="355"/>
        <end position="403"/>
    </location>
</feature>
<dbReference type="PANTHER" id="PTHR33499:SF43">
    <property type="entry name" value="TRANSPOSASE, PTTA_EN_SPM, PLANT"/>
    <property type="match status" value="1"/>
</dbReference>
<dbReference type="PANTHER" id="PTHR33499">
    <property type="entry name" value="OS12G0282400 PROTEIN-RELATED"/>
    <property type="match status" value="1"/>
</dbReference>
<evidence type="ECO:0000256" key="1">
    <source>
        <dbReference type="SAM" id="Coils"/>
    </source>
</evidence>